<dbReference type="RefSeq" id="WP_229337012.1">
    <property type="nucleotide sequence ID" value="NZ_JAJBZG010000001.1"/>
</dbReference>
<organism evidence="2 3">
    <name type="scientific">Christiangramia sediminis</name>
    <dbReference type="NCBI Taxonomy" id="2881336"/>
    <lineage>
        <taxon>Bacteria</taxon>
        <taxon>Pseudomonadati</taxon>
        <taxon>Bacteroidota</taxon>
        <taxon>Flavobacteriia</taxon>
        <taxon>Flavobacteriales</taxon>
        <taxon>Flavobacteriaceae</taxon>
        <taxon>Christiangramia</taxon>
    </lineage>
</organism>
<name>A0A9X1LG85_9FLAO</name>
<feature type="signal peptide" evidence="1">
    <location>
        <begin position="1"/>
        <end position="20"/>
    </location>
</feature>
<keyword evidence="3" id="KW-1185">Reference proteome</keyword>
<evidence type="ECO:0000256" key="1">
    <source>
        <dbReference type="SAM" id="SignalP"/>
    </source>
</evidence>
<evidence type="ECO:0000313" key="3">
    <source>
        <dbReference type="Proteomes" id="UP001139414"/>
    </source>
</evidence>
<accession>A0A9X1LG85</accession>
<gene>
    <name evidence="2" type="ORF">LGQ90_00465</name>
</gene>
<reference evidence="2" key="1">
    <citation type="submission" date="2021-10" db="EMBL/GenBank/DDBJ databases">
        <title>Gramella sp. ASW11-100T, isolated from marine sediment.</title>
        <authorList>
            <person name="Xia C."/>
        </authorList>
    </citation>
    <scope>NUCLEOTIDE SEQUENCE</scope>
    <source>
        <strain evidence="2">ASW11-100</strain>
    </source>
</reference>
<proteinExistence type="predicted"/>
<dbReference type="Proteomes" id="UP001139414">
    <property type="component" value="Unassembled WGS sequence"/>
</dbReference>
<sequence length="221" mass="24761">MKILKLVFALAGLFYMTSCASGYQSIQPENLNYNSKKKSEEGISLAYKYDLLPKKYAKKEKKNDVRLIALGITNNTDRQLVFGKDFQIAYEDGTNIMMLSKEKTFGDLKQKGAYHLLYLLLTPTNLTTTTTSNGYTQSQSFFPIGLILGPGLAGYNLIKASSANKRFKNDLENYNLIGKTINPGEEKFGIIGIRSNSYDALKIHFIGNPETEENRPVSEAR</sequence>
<comment type="caution">
    <text evidence="2">The sequence shown here is derived from an EMBL/GenBank/DDBJ whole genome shotgun (WGS) entry which is preliminary data.</text>
</comment>
<protein>
    <recommendedName>
        <fullName evidence="4">Lipoprotein</fullName>
    </recommendedName>
</protein>
<keyword evidence="1" id="KW-0732">Signal</keyword>
<feature type="chain" id="PRO_5040892083" description="Lipoprotein" evidence="1">
    <location>
        <begin position="21"/>
        <end position="221"/>
    </location>
</feature>
<dbReference type="AlphaFoldDB" id="A0A9X1LG85"/>
<dbReference type="EMBL" id="JAJBZG010000001">
    <property type="protein sequence ID" value="MCB7479723.1"/>
    <property type="molecule type" value="Genomic_DNA"/>
</dbReference>
<evidence type="ECO:0000313" key="2">
    <source>
        <dbReference type="EMBL" id="MCB7479723.1"/>
    </source>
</evidence>
<evidence type="ECO:0008006" key="4">
    <source>
        <dbReference type="Google" id="ProtNLM"/>
    </source>
</evidence>